<dbReference type="InterPro" id="IPR031723">
    <property type="entry name" value="DMSP_lyase"/>
</dbReference>
<dbReference type="STRING" id="375451.RD1_3868"/>
<dbReference type="eggNOG" id="COG0662">
    <property type="taxonomic scope" value="Bacteria"/>
</dbReference>
<sequence length="184" mass="19951">MQTAAAVVRRHDIEIARRISAALAVDQSHPPTLPPATVPACHILPELLSDPQSDLMSHLAGCRDDLHWRQAGFGKLPEPAAQKLAVTELIGPNGMFPAPDIRIGLLIQTGGFHYPKHQHAAAELYLILKGTACWGIEDEPPGPRAPGDFVHHKSQQPHRIITSDEPLLALWGWVGDIDGASYSV</sequence>
<dbReference type="SUPFAM" id="SSF51182">
    <property type="entry name" value="RmlC-like cupins"/>
    <property type="match status" value="1"/>
</dbReference>
<evidence type="ECO:0000313" key="1">
    <source>
        <dbReference type="EMBL" id="ABG33330.1"/>
    </source>
</evidence>
<organism evidence="1 2">
    <name type="scientific">Roseobacter denitrificans (strain ATCC 33942 / OCh 114)</name>
    <name type="common">Erythrobacter sp. (strain OCh 114)</name>
    <name type="synonym">Roseobacter denitrificans</name>
    <dbReference type="NCBI Taxonomy" id="375451"/>
    <lineage>
        <taxon>Bacteria</taxon>
        <taxon>Pseudomonadati</taxon>
        <taxon>Pseudomonadota</taxon>
        <taxon>Alphaproteobacteria</taxon>
        <taxon>Rhodobacterales</taxon>
        <taxon>Roseobacteraceae</taxon>
        <taxon>Roseobacter</taxon>
    </lineage>
</organism>
<name>Q161L3_ROSDO</name>
<dbReference type="InterPro" id="IPR011051">
    <property type="entry name" value="RmlC_Cupin_sf"/>
</dbReference>
<dbReference type="AlphaFoldDB" id="Q161L3"/>
<dbReference type="KEGG" id="rde:RD1_3868"/>
<protein>
    <submittedName>
        <fullName evidence="1">Uncharacterized protein</fullName>
    </submittedName>
</protein>
<dbReference type="Gene3D" id="2.60.120.10">
    <property type="entry name" value="Jelly Rolls"/>
    <property type="match status" value="1"/>
</dbReference>
<dbReference type="InterPro" id="IPR014710">
    <property type="entry name" value="RmlC-like_jellyroll"/>
</dbReference>
<accession>Q161L3</accession>
<keyword evidence="2" id="KW-1185">Reference proteome</keyword>
<dbReference type="EMBL" id="CP000362">
    <property type="protein sequence ID" value="ABG33330.1"/>
    <property type="molecule type" value="Genomic_DNA"/>
</dbReference>
<reference evidence="1 2" key="1">
    <citation type="journal article" date="2007" name="J. Bacteriol.">
        <title>The complete genome sequence of Roseobacter denitrificans reveals a mixotrophic rather than photosynthetic metabolism.</title>
        <authorList>
            <person name="Swingley W.D."/>
            <person name="Sadekar S."/>
            <person name="Mastrian S.D."/>
            <person name="Matthies H.J."/>
            <person name="Hao J."/>
            <person name="Ramos H."/>
            <person name="Acharya C.R."/>
            <person name="Conrad A.L."/>
            <person name="Taylor H.L."/>
            <person name="Dejesa L.C."/>
            <person name="Shah M.K."/>
            <person name="O'huallachain M.E."/>
            <person name="Lince M.T."/>
            <person name="Blankenship R.E."/>
            <person name="Beatty J.T."/>
            <person name="Touchman J.W."/>
        </authorList>
    </citation>
    <scope>NUCLEOTIDE SEQUENCE [LARGE SCALE GENOMIC DNA]</scope>
    <source>
        <strain evidence="2">ATCC 33942 / OCh 114</strain>
    </source>
</reference>
<dbReference type="HOGENOM" id="CLU_107154_1_0_5"/>
<gene>
    <name evidence="1" type="ordered locus">RD1_3868</name>
</gene>
<proteinExistence type="predicted"/>
<evidence type="ECO:0000313" key="2">
    <source>
        <dbReference type="Proteomes" id="UP000007029"/>
    </source>
</evidence>
<dbReference type="Pfam" id="PF16867">
    <property type="entry name" value="DMSP_lyase"/>
    <property type="match status" value="1"/>
</dbReference>
<dbReference type="GO" id="GO:0047869">
    <property type="term" value="F:dimethylpropiothetin dethiomethylase activity"/>
    <property type="evidence" value="ECO:0007669"/>
    <property type="project" value="InterPro"/>
</dbReference>
<dbReference type="Proteomes" id="UP000007029">
    <property type="component" value="Chromosome"/>
</dbReference>